<dbReference type="Ensembl" id="ENSOKIT00005082626.1">
    <property type="protein sequence ID" value="ENSOKIP00005077519.1"/>
    <property type="gene ID" value="ENSOKIG00005033544.1"/>
</dbReference>
<dbReference type="InterPro" id="IPR052207">
    <property type="entry name" value="Max-like/E-box_TFs"/>
</dbReference>
<feature type="region of interest" description="Disordered" evidence="6">
    <location>
        <begin position="408"/>
        <end position="435"/>
    </location>
</feature>
<dbReference type="SUPFAM" id="SSF47459">
    <property type="entry name" value="HLH, helix-loop-helix DNA-binding domain"/>
    <property type="match status" value="1"/>
</dbReference>
<evidence type="ECO:0000256" key="3">
    <source>
        <dbReference type="ARBA" id="ARBA00023125"/>
    </source>
</evidence>
<organism evidence="8 9">
    <name type="scientific">Oncorhynchus kisutch</name>
    <name type="common">Coho salmon</name>
    <name type="synonym">Salmo kisutch</name>
    <dbReference type="NCBI Taxonomy" id="8019"/>
    <lineage>
        <taxon>Eukaryota</taxon>
        <taxon>Metazoa</taxon>
        <taxon>Chordata</taxon>
        <taxon>Craniata</taxon>
        <taxon>Vertebrata</taxon>
        <taxon>Euteleostomi</taxon>
        <taxon>Actinopterygii</taxon>
        <taxon>Neopterygii</taxon>
        <taxon>Teleostei</taxon>
        <taxon>Protacanthopterygii</taxon>
        <taxon>Salmoniformes</taxon>
        <taxon>Salmonidae</taxon>
        <taxon>Salmoninae</taxon>
        <taxon>Oncorhynchus</taxon>
    </lineage>
</organism>
<evidence type="ECO:0000313" key="8">
    <source>
        <dbReference type="Ensembl" id="ENSOKIP00005077519.1"/>
    </source>
</evidence>
<dbReference type="InterPro" id="IPR036638">
    <property type="entry name" value="HLH_DNA-bd_sf"/>
</dbReference>
<keyword evidence="2" id="KW-0805">Transcription regulation</keyword>
<gene>
    <name evidence="8" type="primary">TFAP4</name>
</gene>
<evidence type="ECO:0000256" key="2">
    <source>
        <dbReference type="ARBA" id="ARBA00023015"/>
    </source>
</evidence>
<dbReference type="PROSITE" id="PS50888">
    <property type="entry name" value="BHLH"/>
    <property type="match status" value="1"/>
</dbReference>
<dbReference type="Pfam" id="PF00010">
    <property type="entry name" value="HLH"/>
    <property type="match status" value="1"/>
</dbReference>
<keyword evidence="5" id="KW-0539">Nucleus</keyword>
<reference evidence="8" key="1">
    <citation type="submission" date="2025-08" db="UniProtKB">
        <authorList>
            <consortium name="Ensembl"/>
        </authorList>
    </citation>
    <scope>IDENTIFICATION</scope>
</reference>
<dbReference type="PANTHER" id="PTHR15741">
    <property type="entry name" value="BASIC HELIX-LOOP-HELIX ZIP TRANSCRIPTION FACTOR"/>
    <property type="match status" value="1"/>
</dbReference>
<dbReference type="GO" id="GO:0005634">
    <property type="term" value="C:nucleus"/>
    <property type="evidence" value="ECO:0007669"/>
    <property type="project" value="UniProtKB-SubCell"/>
</dbReference>
<evidence type="ECO:0000256" key="6">
    <source>
        <dbReference type="SAM" id="MobiDB-lite"/>
    </source>
</evidence>
<dbReference type="GO" id="GO:0046983">
    <property type="term" value="F:protein dimerization activity"/>
    <property type="evidence" value="ECO:0007669"/>
    <property type="project" value="InterPro"/>
</dbReference>
<dbReference type="GO" id="GO:0000981">
    <property type="term" value="F:DNA-binding transcription factor activity, RNA polymerase II-specific"/>
    <property type="evidence" value="ECO:0007669"/>
    <property type="project" value="TreeGrafter"/>
</dbReference>
<comment type="subcellular location">
    <subcellularLocation>
        <location evidence="1">Nucleus</location>
    </subcellularLocation>
</comment>
<evidence type="ECO:0000313" key="9">
    <source>
        <dbReference type="Proteomes" id="UP000694557"/>
    </source>
</evidence>
<dbReference type="AlphaFoldDB" id="A0A8C7IW23"/>
<dbReference type="FunFam" id="4.10.280.10:FF:000036">
    <property type="entry name" value="Transcription factor AP-4"/>
    <property type="match status" value="1"/>
</dbReference>
<proteinExistence type="predicted"/>
<dbReference type="CDD" id="cd11419">
    <property type="entry name" value="bHLHzip_TFAP4"/>
    <property type="match status" value="1"/>
</dbReference>
<dbReference type="GO" id="GO:0000978">
    <property type="term" value="F:RNA polymerase II cis-regulatory region sequence-specific DNA binding"/>
    <property type="evidence" value="ECO:0007669"/>
    <property type="project" value="TreeGrafter"/>
</dbReference>
<dbReference type="Proteomes" id="UP000694557">
    <property type="component" value="Unassembled WGS sequence"/>
</dbReference>
<protein>
    <submittedName>
        <fullName evidence="8">Transcription factor AP-4</fullName>
    </submittedName>
</protein>
<dbReference type="PANTHER" id="PTHR15741:SF27">
    <property type="entry name" value="TRANSCRIPTION FACTOR AP-4"/>
    <property type="match status" value="1"/>
</dbReference>
<feature type="region of interest" description="Disordered" evidence="6">
    <location>
        <begin position="116"/>
        <end position="139"/>
    </location>
</feature>
<keyword evidence="9" id="KW-1185">Reference proteome</keyword>
<evidence type="ECO:0000256" key="4">
    <source>
        <dbReference type="ARBA" id="ARBA00023163"/>
    </source>
</evidence>
<evidence type="ECO:0000259" key="7">
    <source>
        <dbReference type="PROSITE" id="PS50888"/>
    </source>
</evidence>
<dbReference type="GeneTree" id="ENSGT00390000015189"/>
<evidence type="ECO:0000256" key="1">
    <source>
        <dbReference type="ARBA" id="ARBA00004123"/>
    </source>
</evidence>
<keyword evidence="4" id="KW-0804">Transcription</keyword>
<sequence>MEYFMMPTEKALQQFKKSEKDVIGGLCSLANIPLSPETAQDQERRIRREIANSNERRRMQSINAGFQSLKTLLPHTDGEKLSKAAILQQTSDYIFALEQEKTQLLQQNNQLKRFIQEFSGSSPKRRRGAEEKDEGIGSPDILEEEKAEELRREMLELRQQLDKERSARMILEEQVRSLDMVLHPERLKVITQQVQEEQAHIQTQTLLRLQQLHAETSAERDRHAAHSPQVQRHMGYRWRTQVGHRYRDTRVTGGGHRRVTGTETHGLQVEDTGGSQVQRHTGYRWRTQAGHRYRDTRVTGGGHRRVTGTETHGLQVEDTGGSQVQTHGLQVEDTGGSQVQRHTGYRWRTQAGHRYRDTRVTGGGYRRVTGTETHGLQVEDTGGSQVQRHMGYRWRIQAGHRYRATRVTGGGHRRVTGTETQTERERDTQSTDGETQSVFEWKECECFIPLPLLVPSDS</sequence>
<dbReference type="InterPro" id="IPR011598">
    <property type="entry name" value="bHLH_dom"/>
</dbReference>
<evidence type="ECO:0000256" key="5">
    <source>
        <dbReference type="ARBA" id="ARBA00023242"/>
    </source>
</evidence>
<dbReference type="SMART" id="SM00353">
    <property type="entry name" value="HLH"/>
    <property type="match status" value="1"/>
</dbReference>
<dbReference type="Gene3D" id="4.10.280.10">
    <property type="entry name" value="Helix-loop-helix DNA-binding domain"/>
    <property type="match status" value="1"/>
</dbReference>
<keyword evidence="3" id="KW-0238">DNA-binding</keyword>
<accession>A0A8C7IW23</accession>
<feature type="domain" description="BHLH" evidence="7">
    <location>
        <begin position="46"/>
        <end position="97"/>
    </location>
</feature>
<name>A0A8C7IW23_ONCKI</name>
<reference evidence="8" key="2">
    <citation type="submission" date="2025-09" db="UniProtKB">
        <authorList>
            <consortium name="Ensembl"/>
        </authorList>
    </citation>
    <scope>IDENTIFICATION</scope>
</reference>